<comment type="cofactor">
    <cofactor evidence="6">
        <name>heme</name>
        <dbReference type="ChEBI" id="CHEBI:30413"/>
    </cofactor>
</comment>
<evidence type="ECO:0000256" key="8">
    <source>
        <dbReference type="SAM" id="SignalP"/>
    </source>
</evidence>
<dbReference type="GO" id="GO:0005506">
    <property type="term" value="F:iron ion binding"/>
    <property type="evidence" value="ECO:0007669"/>
    <property type="project" value="InterPro"/>
</dbReference>
<keyword evidence="3 6" id="KW-0479">Metal-binding</keyword>
<dbReference type="InterPro" id="IPR001128">
    <property type="entry name" value="Cyt_P450"/>
</dbReference>
<dbReference type="EMBL" id="CM007381">
    <property type="protein sequence ID" value="ONK79870.1"/>
    <property type="molecule type" value="Genomic_DNA"/>
</dbReference>
<dbReference type="SUPFAM" id="SSF48264">
    <property type="entry name" value="Cytochrome P450"/>
    <property type="match status" value="1"/>
</dbReference>
<evidence type="ECO:0000313" key="9">
    <source>
        <dbReference type="EMBL" id="ONK79870.1"/>
    </source>
</evidence>
<dbReference type="OrthoDB" id="1470350at2759"/>
<dbReference type="PANTHER" id="PTHR47955:SF8">
    <property type="entry name" value="CYTOCHROME P450 71D11-LIKE"/>
    <property type="match status" value="1"/>
</dbReference>
<sequence>MSLEISTSLFLVALLLLPLLLLLIQNKPSRKDHPPSPFKLPIIGNLHQLGSLPHLSLLALSKKHGPIMLLKLGGVQALVVSSADVAKEIMKAQDHIFSDRPSLIVPNKLLYGCKDVAFARYGDYWRNVRKLSVLHLLSPTRIQSYRLVREEEVAFMMDKIAKLSLLGPMNMSDILMSFAKDVISRVAFGKCSREEGWNEMIDVLIEESNELLASFHLGDYVPWLAWVSRVTGLDARVNKTVSKLDEILEQVIDRSRVDGRSRSGTFIDILLSLQKDGNNCLDKDSIKALIEDMFGAGTDSTIIVLEWAMAELIKNPEVMKKLQNEVRSKAKGTSKTILKQDDLVEMNYLRAVIKEVMRLHPPGPLLIPRQLTESTRIQGYKIPKQATVIVNAWAIGRDPKYWQNPAAFRPERFLNSNVDFRGRDFQLIPFGFGRRICPGIQFAMSVIEIALANLVCYFDWHVSDAAKTEVMCMQEAPGITSRKKTRLHVVATSYSF</sequence>
<evidence type="ECO:0000256" key="3">
    <source>
        <dbReference type="ARBA" id="ARBA00022723"/>
    </source>
</evidence>
<feature type="signal peptide" evidence="8">
    <location>
        <begin position="1"/>
        <end position="31"/>
    </location>
</feature>
<dbReference type="Gramene" id="ONK79870">
    <property type="protein sequence ID" value="ONK79870"/>
    <property type="gene ID" value="A4U43_C01F11200"/>
</dbReference>
<dbReference type="Pfam" id="PF00067">
    <property type="entry name" value="p450"/>
    <property type="match status" value="1"/>
</dbReference>
<dbReference type="PANTHER" id="PTHR47955">
    <property type="entry name" value="CYTOCHROME P450 FAMILY 71 PROTEIN"/>
    <property type="match status" value="1"/>
</dbReference>
<dbReference type="PRINTS" id="PR00385">
    <property type="entry name" value="P450"/>
</dbReference>
<accession>A0A5P1FT63</accession>
<dbReference type="InterPro" id="IPR036396">
    <property type="entry name" value="Cyt_P450_sf"/>
</dbReference>
<protein>
    <recommendedName>
        <fullName evidence="11">Cytochrome P450</fullName>
    </recommendedName>
</protein>
<organism evidence="9 10">
    <name type="scientific">Asparagus officinalis</name>
    <name type="common">Garden asparagus</name>
    <dbReference type="NCBI Taxonomy" id="4686"/>
    <lineage>
        <taxon>Eukaryota</taxon>
        <taxon>Viridiplantae</taxon>
        <taxon>Streptophyta</taxon>
        <taxon>Embryophyta</taxon>
        <taxon>Tracheophyta</taxon>
        <taxon>Spermatophyta</taxon>
        <taxon>Magnoliopsida</taxon>
        <taxon>Liliopsida</taxon>
        <taxon>Asparagales</taxon>
        <taxon>Asparagaceae</taxon>
        <taxon>Asparagoideae</taxon>
        <taxon>Asparagus</taxon>
    </lineage>
</organism>
<feature type="chain" id="PRO_5024399288" description="Cytochrome P450" evidence="8">
    <location>
        <begin position="32"/>
        <end position="496"/>
    </location>
</feature>
<dbReference type="GO" id="GO:0004497">
    <property type="term" value="F:monooxygenase activity"/>
    <property type="evidence" value="ECO:0007669"/>
    <property type="project" value="UniProtKB-KW"/>
</dbReference>
<gene>
    <name evidence="9" type="ORF">A4U43_C01F11200</name>
</gene>
<dbReference type="Gene3D" id="1.10.630.10">
    <property type="entry name" value="Cytochrome P450"/>
    <property type="match status" value="1"/>
</dbReference>
<dbReference type="GO" id="GO:0016705">
    <property type="term" value="F:oxidoreductase activity, acting on paired donors, with incorporation or reduction of molecular oxygen"/>
    <property type="evidence" value="ECO:0007669"/>
    <property type="project" value="InterPro"/>
</dbReference>
<dbReference type="InterPro" id="IPR002401">
    <property type="entry name" value="Cyt_P450_E_grp-I"/>
</dbReference>
<dbReference type="GO" id="GO:0020037">
    <property type="term" value="F:heme binding"/>
    <property type="evidence" value="ECO:0007669"/>
    <property type="project" value="InterPro"/>
</dbReference>
<keyword evidence="2 6" id="KW-0349">Heme</keyword>
<dbReference type="AlphaFoldDB" id="A0A5P1FT63"/>
<evidence type="ECO:0008006" key="11">
    <source>
        <dbReference type="Google" id="ProtNLM"/>
    </source>
</evidence>
<dbReference type="InterPro" id="IPR017972">
    <property type="entry name" value="Cyt_P450_CS"/>
</dbReference>
<reference evidence="10" key="1">
    <citation type="journal article" date="2017" name="Nat. Commun.">
        <title>The asparagus genome sheds light on the origin and evolution of a young Y chromosome.</title>
        <authorList>
            <person name="Harkess A."/>
            <person name="Zhou J."/>
            <person name="Xu C."/>
            <person name="Bowers J.E."/>
            <person name="Van der Hulst R."/>
            <person name="Ayyampalayam S."/>
            <person name="Mercati F."/>
            <person name="Riccardi P."/>
            <person name="McKain M.R."/>
            <person name="Kakrana A."/>
            <person name="Tang H."/>
            <person name="Ray J."/>
            <person name="Groenendijk J."/>
            <person name="Arikit S."/>
            <person name="Mathioni S.M."/>
            <person name="Nakano M."/>
            <person name="Shan H."/>
            <person name="Telgmann-Rauber A."/>
            <person name="Kanno A."/>
            <person name="Yue Z."/>
            <person name="Chen H."/>
            <person name="Li W."/>
            <person name="Chen Y."/>
            <person name="Xu X."/>
            <person name="Zhang Y."/>
            <person name="Luo S."/>
            <person name="Chen H."/>
            <person name="Gao J."/>
            <person name="Mao Z."/>
            <person name="Pires J.C."/>
            <person name="Luo M."/>
            <person name="Kudrna D."/>
            <person name="Wing R.A."/>
            <person name="Meyers B.C."/>
            <person name="Yi K."/>
            <person name="Kong H."/>
            <person name="Lavrijsen P."/>
            <person name="Sunseri F."/>
            <person name="Falavigna A."/>
            <person name="Ye Y."/>
            <person name="Leebens-Mack J.H."/>
            <person name="Chen G."/>
        </authorList>
    </citation>
    <scope>NUCLEOTIDE SEQUENCE [LARGE SCALE GENOMIC DNA]</scope>
    <source>
        <strain evidence="10">cv. DH0086</strain>
    </source>
</reference>
<evidence type="ECO:0000256" key="7">
    <source>
        <dbReference type="RuleBase" id="RU000461"/>
    </source>
</evidence>
<dbReference type="PROSITE" id="PS00086">
    <property type="entry name" value="CYTOCHROME_P450"/>
    <property type="match status" value="1"/>
</dbReference>
<evidence type="ECO:0000256" key="5">
    <source>
        <dbReference type="ARBA" id="ARBA00023004"/>
    </source>
</evidence>
<dbReference type="OMA" id="THIVIEW"/>
<keyword evidence="7" id="KW-0503">Monooxygenase</keyword>
<evidence type="ECO:0000256" key="2">
    <source>
        <dbReference type="ARBA" id="ARBA00022617"/>
    </source>
</evidence>
<dbReference type="PRINTS" id="PR00463">
    <property type="entry name" value="EP450I"/>
</dbReference>
<dbReference type="CDD" id="cd11072">
    <property type="entry name" value="CYP71-like"/>
    <property type="match status" value="1"/>
</dbReference>
<keyword evidence="10" id="KW-1185">Reference proteome</keyword>
<keyword evidence="4 7" id="KW-0560">Oxidoreductase</keyword>
<evidence type="ECO:0000256" key="4">
    <source>
        <dbReference type="ARBA" id="ARBA00023002"/>
    </source>
</evidence>
<keyword evidence="5 6" id="KW-0408">Iron</keyword>
<feature type="binding site" description="axial binding residue" evidence="6">
    <location>
        <position position="437"/>
    </location>
    <ligand>
        <name>heme</name>
        <dbReference type="ChEBI" id="CHEBI:30413"/>
    </ligand>
    <ligandPart>
        <name>Fe</name>
        <dbReference type="ChEBI" id="CHEBI:18248"/>
    </ligandPart>
</feature>
<dbReference type="Proteomes" id="UP000243459">
    <property type="component" value="Chromosome 1"/>
</dbReference>
<dbReference type="FunFam" id="1.10.630.10:FF:000011">
    <property type="entry name" value="Cytochrome P450 83B1"/>
    <property type="match status" value="1"/>
</dbReference>
<proteinExistence type="inferred from homology"/>
<evidence type="ECO:0000313" key="10">
    <source>
        <dbReference type="Proteomes" id="UP000243459"/>
    </source>
</evidence>
<keyword evidence="8" id="KW-0732">Signal</keyword>
<evidence type="ECO:0000256" key="6">
    <source>
        <dbReference type="PIRSR" id="PIRSR602401-1"/>
    </source>
</evidence>
<evidence type="ECO:0000256" key="1">
    <source>
        <dbReference type="ARBA" id="ARBA00010617"/>
    </source>
</evidence>
<comment type="similarity">
    <text evidence="1 7">Belongs to the cytochrome P450 family.</text>
</comment>
<name>A0A5P1FT63_ASPOF</name>